<dbReference type="SUPFAM" id="SSF46785">
    <property type="entry name" value="Winged helix' DNA-binding domain"/>
    <property type="match status" value="1"/>
</dbReference>
<dbReference type="Pfam" id="PF07702">
    <property type="entry name" value="UTRA"/>
    <property type="match status" value="1"/>
</dbReference>
<evidence type="ECO:0000256" key="5">
    <source>
        <dbReference type="SAM" id="MobiDB-lite"/>
    </source>
</evidence>
<dbReference type="CDD" id="cd07377">
    <property type="entry name" value="WHTH_GntR"/>
    <property type="match status" value="1"/>
</dbReference>
<evidence type="ECO:0000259" key="6">
    <source>
        <dbReference type="PROSITE" id="PS50949"/>
    </source>
</evidence>
<keyword evidence="1" id="KW-0805">Transcription regulation</keyword>
<name>A0A5K7ZUY9_9BACT</name>
<feature type="compositionally biased region" description="Basic and acidic residues" evidence="5">
    <location>
        <begin position="25"/>
        <end position="34"/>
    </location>
</feature>
<dbReference type="Gene3D" id="3.40.1410.10">
    <property type="entry name" value="Chorismate lyase-like"/>
    <property type="match status" value="1"/>
</dbReference>
<feature type="region of interest" description="Disordered" evidence="5">
    <location>
        <begin position="25"/>
        <end position="44"/>
    </location>
</feature>
<dbReference type="InterPro" id="IPR000524">
    <property type="entry name" value="Tscrpt_reg_HTH_GntR"/>
</dbReference>
<evidence type="ECO:0000256" key="1">
    <source>
        <dbReference type="ARBA" id="ARBA00023015"/>
    </source>
</evidence>
<sequence>MENGGAPYALYQKIKQSIIRDIDSGTLKPDDRVPSETQLAKSFSSSRMTANRALKELTEEKRIVRIQGVGTFVARPKPEAALLEIKSIAEEIRAWGGEHISDVICMKAEVSPSDVSLKLELPLGSEVFHTVMVHRDRKVPVQYSERWVNPAVAPEFLEQDYSVTTPSDYLLEVAPLQEAEHEIEAILPDRTVASFLAIDPGTPCLRLTRRTWALDQVATFSHIISPGDRYTLKGRFQRQ</sequence>
<gene>
    <name evidence="7" type="ORF">DSCO28_45320</name>
</gene>
<dbReference type="EMBL" id="AP021876">
    <property type="protein sequence ID" value="BBO83966.1"/>
    <property type="molecule type" value="Genomic_DNA"/>
</dbReference>
<organism evidence="7 8">
    <name type="scientific">Desulfosarcina ovata subsp. sediminis</name>
    <dbReference type="NCBI Taxonomy" id="885957"/>
    <lineage>
        <taxon>Bacteria</taxon>
        <taxon>Pseudomonadati</taxon>
        <taxon>Thermodesulfobacteriota</taxon>
        <taxon>Desulfobacteria</taxon>
        <taxon>Desulfobacterales</taxon>
        <taxon>Desulfosarcinaceae</taxon>
        <taxon>Desulfosarcina</taxon>
    </lineage>
</organism>
<dbReference type="GO" id="GO:0003700">
    <property type="term" value="F:DNA-binding transcription factor activity"/>
    <property type="evidence" value="ECO:0007669"/>
    <property type="project" value="UniProtKB-UniRule"/>
</dbReference>
<reference evidence="7 8" key="1">
    <citation type="submission" date="2019-11" db="EMBL/GenBank/DDBJ databases">
        <title>Comparative genomics of hydrocarbon-degrading Desulfosarcina strains.</title>
        <authorList>
            <person name="Watanabe M."/>
            <person name="Kojima H."/>
            <person name="Fukui M."/>
        </authorList>
    </citation>
    <scope>NUCLEOTIDE SEQUENCE [LARGE SCALE GENOMIC DNA]</scope>
    <source>
        <strain evidence="7 8">28bB2T</strain>
    </source>
</reference>
<dbReference type="RefSeq" id="WP_155311504.1">
    <property type="nucleotide sequence ID" value="NZ_AP021876.1"/>
</dbReference>
<keyword evidence="3" id="KW-0804">Transcription</keyword>
<dbReference type="SMART" id="SM00345">
    <property type="entry name" value="HTH_GNTR"/>
    <property type="match status" value="1"/>
</dbReference>
<dbReference type="SMART" id="SM00866">
    <property type="entry name" value="UTRA"/>
    <property type="match status" value="1"/>
</dbReference>
<dbReference type="GO" id="GO:0006547">
    <property type="term" value="P:L-histidine metabolic process"/>
    <property type="evidence" value="ECO:0007669"/>
    <property type="project" value="UniProtKB-UniRule"/>
</dbReference>
<dbReference type="Pfam" id="PF00392">
    <property type="entry name" value="GntR"/>
    <property type="match status" value="1"/>
</dbReference>
<dbReference type="InterPro" id="IPR010248">
    <property type="entry name" value="His_ut_repres"/>
</dbReference>
<dbReference type="InterPro" id="IPR036388">
    <property type="entry name" value="WH-like_DNA-bd_sf"/>
</dbReference>
<dbReference type="AlphaFoldDB" id="A0A5K7ZUY9"/>
<evidence type="ECO:0000256" key="4">
    <source>
        <dbReference type="NCBIfam" id="TIGR02018"/>
    </source>
</evidence>
<dbReference type="InterPro" id="IPR028978">
    <property type="entry name" value="Chorismate_lyase_/UTRA_dom_sf"/>
</dbReference>
<evidence type="ECO:0000256" key="2">
    <source>
        <dbReference type="ARBA" id="ARBA00023125"/>
    </source>
</evidence>
<dbReference type="FunFam" id="1.10.10.10:FF:000079">
    <property type="entry name" value="GntR family transcriptional regulator"/>
    <property type="match status" value="1"/>
</dbReference>
<evidence type="ECO:0000313" key="8">
    <source>
        <dbReference type="Proteomes" id="UP000425960"/>
    </source>
</evidence>
<accession>A0A5K7ZUY9</accession>
<dbReference type="NCBIfam" id="TIGR02018">
    <property type="entry name" value="his_ut_repres"/>
    <property type="match status" value="1"/>
</dbReference>
<dbReference type="SUPFAM" id="SSF64288">
    <property type="entry name" value="Chorismate lyase-like"/>
    <property type="match status" value="1"/>
</dbReference>
<evidence type="ECO:0000313" key="7">
    <source>
        <dbReference type="EMBL" id="BBO83966.1"/>
    </source>
</evidence>
<dbReference type="Proteomes" id="UP000425960">
    <property type="component" value="Chromosome"/>
</dbReference>
<dbReference type="PROSITE" id="PS50949">
    <property type="entry name" value="HTH_GNTR"/>
    <property type="match status" value="1"/>
</dbReference>
<dbReference type="PANTHER" id="PTHR44846:SF16">
    <property type="entry name" value="TRANSCRIPTIONAL REGULATOR PHNF-RELATED"/>
    <property type="match status" value="1"/>
</dbReference>
<dbReference type="KEGG" id="dov:DSCO28_45320"/>
<protein>
    <recommendedName>
        <fullName evidence="4">Histidine utilization repressor</fullName>
    </recommendedName>
</protein>
<feature type="compositionally biased region" description="Polar residues" evidence="5">
    <location>
        <begin position="35"/>
        <end position="44"/>
    </location>
</feature>
<dbReference type="InterPro" id="IPR011663">
    <property type="entry name" value="UTRA"/>
</dbReference>
<dbReference type="Gene3D" id="1.10.10.10">
    <property type="entry name" value="Winged helix-like DNA-binding domain superfamily/Winged helix DNA-binding domain"/>
    <property type="match status" value="1"/>
</dbReference>
<dbReference type="InterPro" id="IPR036390">
    <property type="entry name" value="WH_DNA-bd_sf"/>
</dbReference>
<feature type="domain" description="HTH gntR-type" evidence="6">
    <location>
        <begin position="8"/>
        <end position="76"/>
    </location>
</feature>
<evidence type="ECO:0000256" key="3">
    <source>
        <dbReference type="ARBA" id="ARBA00023163"/>
    </source>
</evidence>
<dbReference type="InterPro" id="IPR050679">
    <property type="entry name" value="Bact_HTH_transcr_reg"/>
</dbReference>
<dbReference type="PANTHER" id="PTHR44846">
    <property type="entry name" value="MANNOSYL-D-GLYCERATE TRANSPORT/METABOLISM SYSTEM REPRESSOR MNGR-RELATED"/>
    <property type="match status" value="1"/>
</dbReference>
<dbReference type="GO" id="GO:0045892">
    <property type="term" value="P:negative regulation of DNA-templated transcription"/>
    <property type="evidence" value="ECO:0007669"/>
    <property type="project" value="UniProtKB-UniRule"/>
</dbReference>
<proteinExistence type="predicted"/>
<keyword evidence="2" id="KW-0238">DNA-binding</keyword>
<dbReference type="GO" id="GO:0003677">
    <property type="term" value="F:DNA binding"/>
    <property type="evidence" value="ECO:0007669"/>
    <property type="project" value="UniProtKB-UniRule"/>
</dbReference>